<dbReference type="PANTHER" id="PTHR11695">
    <property type="entry name" value="ALCOHOL DEHYDROGENASE RELATED"/>
    <property type="match status" value="1"/>
</dbReference>
<dbReference type="Gene3D" id="3.90.180.10">
    <property type="entry name" value="Medium-chain alcohol dehydrogenases, catalytic domain"/>
    <property type="match status" value="1"/>
</dbReference>
<dbReference type="InterPro" id="IPR037397">
    <property type="entry name" value="RTN4IP1"/>
</dbReference>
<dbReference type="Pfam" id="PF00107">
    <property type="entry name" value="ADH_zinc_N"/>
    <property type="match status" value="1"/>
</dbReference>
<dbReference type="PANTHER" id="PTHR11695:SF294">
    <property type="entry name" value="RETICULON-4-INTERACTING PROTEIN 1, MITOCHONDRIAL"/>
    <property type="match status" value="1"/>
</dbReference>
<evidence type="ECO:0000256" key="5">
    <source>
        <dbReference type="ARBA" id="ARBA00023128"/>
    </source>
</evidence>
<dbReference type="Proteomes" id="UP001164746">
    <property type="component" value="Chromosome 6"/>
</dbReference>
<gene>
    <name evidence="7" type="ORF">MAR_017027</name>
</gene>
<dbReference type="CDD" id="cd08248">
    <property type="entry name" value="RTN4I1"/>
    <property type="match status" value="1"/>
</dbReference>
<organism evidence="7 8">
    <name type="scientific">Mya arenaria</name>
    <name type="common">Soft-shell clam</name>
    <dbReference type="NCBI Taxonomy" id="6604"/>
    <lineage>
        <taxon>Eukaryota</taxon>
        <taxon>Metazoa</taxon>
        <taxon>Spiralia</taxon>
        <taxon>Lophotrochozoa</taxon>
        <taxon>Mollusca</taxon>
        <taxon>Bivalvia</taxon>
        <taxon>Autobranchia</taxon>
        <taxon>Heteroconchia</taxon>
        <taxon>Euheterodonta</taxon>
        <taxon>Imparidentia</taxon>
        <taxon>Neoheterodontei</taxon>
        <taxon>Myida</taxon>
        <taxon>Myoidea</taxon>
        <taxon>Myidae</taxon>
        <taxon>Mya</taxon>
    </lineage>
</organism>
<reference evidence="7" key="1">
    <citation type="submission" date="2022-11" db="EMBL/GenBank/DDBJ databases">
        <title>Centuries of genome instability and evolution in soft-shell clam transmissible cancer (bioRxiv).</title>
        <authorList>
            <person name="Hart S.F.M."/>
            <person name="Yonemitsu M.A."/>
            <person name="Giersch R.M."/>
            <person name="Beal B.F."/>
            <person name="Arriagada G."/>
            <person name="Davis B.W."/>
            <person name="Ostrander E.A."/>
            <person name="Goff S.P."/>
            <person name="Metzger M.J."/>
        </authorList>
    </citation>
    <scope>NUCLEOTIDE SEQUENCE</scope>
    <source>
        <strain evidence="7">MELC-2E11</strain>
        <tissue evidence="7">Siphon/mantle</tissue>
    </source>
</reference>
<dbReference type="PROSITE" id="PS01162">
    <property type="entry name" value="QOR_ZETA_CRYSTAL"/>
    <property type="match status" value="1"/>
</dbReference>
<evidence type="ECO:0000313" key="7">
    <source>
        <dbReference type="EMBL" id="WAR07069.1"/>
    </source>
</evidence>
<dbReference type="EMBL" id="CP111017">
    <property type="protein sequence ID" value="WAR07069.1"/>
    <property type="molecule type" value="Genomic_DNA"/>
</dbReference>
<evidence type="ECO:0000259" key="6">
    <source>
        <dbReference type="SMART" id="SM00829"/>
    </source>
</evidence>
<evidence type="ECO:0000256" key="1">
    <source>
        <dbReference type="ARBA" id="ARBA00004173"/>
    </source>
</evidence>
<protein>
    <submittedName>
        <fullName evidence="7">RT4I1-like protein</fullName>
    </submittedName>
</protein>
<keyword evidence="4" id="KW-0560">Oxidoreductase</keyword>
<dbReference type="InterPro" id="IPR020843">
    <property type="entry name" value="ER"/>
</dbReference>
<keyword evidence="8" id="KW-1185">Reference proteome</keyword>
<evidence type="ECO:0000256" key="3">
    <source>
        <dbReference type="ARBA" id="ARBA00022946"/>
    </source>
</evidence>
<dbReference type="Pfam" id="PF08240">
    <property type="entry name" value="ADH_N"/>
    <property type="match status" value="1"/>
</dbReference>
<name>A0ABY7EF73_MYAAR</name>
<feature type="domain" description="Enoyl reductase (ER)" evidence="6">
    <location>
        <begin position="87"/>
        <end position="388"/>
    </location>
</feature>
<comment type="similarity">
    <text evidence="2">Belongs to the zinc-containing alcohol dehydrogenase family. Quinone oxidoreductase subfamily.</text>
</comment>
<dbReference type="InterPro" id="IPR013154">
    <property type="entry name" value="ADH-like_N"/>
</dbReference>
<comment type="subcellular location">
    <subcellularLocation>
        <location evidence="1">Mitochondrion</location>
    </subcellularLocation>
</comment>
<sequence>MNSKTYRTHQYLRPRHRYVITRCNVYVDTAGNNSPLQCVRCVFMRRLPQGLEENIHHVHERLYSTGTINVQRKSRRRMKAWQIHQYGGNEELVLSTEARVPEIKKPKEILIEIHAASVNPIDVVMRGGYGRTIINQMRTWLGGGPGSEFPLTLGRDFSGVVTQTGHGVTRFKPGDEVWGALAAQRQGTHSQFCVTSEDEISKKPTSLSHIEAASIPYVATTSWAALVTCGEMSEQKARDKRVLIHGGAGGIGTFAIQLMKAWGAEVVTTVASDAMPLVKHLGADHVIDYRTQDIMEELKGIGKLDLVLDPVGGEETERTLARLRPYHHYVTLVMPLLPDADKHGLIPGLARSALNLNYNLAKGITKGLASYRWAFFMPNGNALKKIAILVDAGKFEMFQEKQLKLFHVAHIRLIAMICSELFGSTGDFSVASIDVLFGVREPGKPFESVFSNLGRLLGDLGL</sequence>
<dbReference type="InterPro" id="IPR036291">
    <property type="entry name" value="NAD(P)-bd_dom_sf"/>
</dbReference>
<evidence type="ECO:0000313" key="8">
    <source>
        <dbReference type="Proteomes" id="UP001164746"/>
    </source>
</evidence>
<dbReference type="SUPFAM" id="SSF51735">
    <property type="entry name" value="NAD(P)-binding Rossmann-fold domains"/>
    <property type="match status" value="1"/>
</dbReference>
<dbReference type="Gene3D" id="3.40.50.720">
    <property type="entry name" value="NAD(P)-binding Rossmann-like Domain"/>
    <property type="match status" value="1"/>
</dbReference>
<dbReference type="InterPro" id="IPR013149">
    <property type="entry name" value="ADH-like_C"/>
</dbReference>
<dbReference type="InterPro" id="IPR002364">
    <property type="entry name" value="Quin_OxRdtase/zeta-crystal_CS"/>
</dbReference>
<dbReference type="InterPro" id="IPR050700">
    <property type="entry name" value="YIM1/Zinc_Alcohol_DH_Fams"/>
</dbReference>
<evidence type="ECO:0000256" key="4">
    <source>
        <dbReference type="ARBA" id="ARBA00023002"/>
    </source>
</evidence>
<keyword evidence="3" id="KW-0809">Transit peptide</keyword>
<dbReference type="SMART" id="SM00829">
    <property type="entry name" value="PKS_ER"/>
    <property type="match status" value="1"/>
</dbReference>
<dbReference type="InterPro" id="IPR011032">
    <property type="entry name" value="GroES-like_sf"/>
</dbReference>
<evidence type="ECO:0000256" key="2">
    <source>
        <dbReference type="ARBA" id="ARBA00010371"/>
    </source>
</evidence>
<keyword evidence="5" id="KW-0496">Mitochondrion</keyword>
<dbReference type="SUPFAM" id="SSF50129">
    <property type="entry name" value="GroES-like"/>
    <property type="match status" value="1"/>
</dbReference>
<proteinExistence type="inferred from homology"/>
<accession>A0ABY7EF73</accession>